<dbReference type="CDD" id="cd05289">
    <property type="entry name" value="MDR_like_2"/>
    <property type="match status" value="1"/>
</dbReference>
<accession>A0A5Q0LMP9</accession>
<dbReference type="Pfam" id="PF08240">
    <property type="entry name" value="ADH_N"/>
    <property type="match status" value="1"/>
</dbReference>
<evidence type="ECO:0000256" key="1">
    <source>
        <dbReference type="ARBA" id="ARBA00022857"/>
    </source>
</evidence>
<dbReference type="Pfam" id="PF13602">
    <property type="entry name" value="ADH_zinc_N_2"/>
    <property type="match status" value="1"/>
</dbReference>
<evidence type="ECO:0000259" key="2">
    <source>
        <dbReference type="SMART" id="SM00829"/>
    </source>
</evidence>
<keyword evidence="1" id="KW-0521">NADP</keyword>
<dbReference type="InterPro" id="IPR013154">
    <property type="entry name" value="ADH-like_N"/>
</dbReference>
<evidence type="ECO:0000313" key="3">
    <source>
        <dbReference type="EMBL" id="QFZ77779.1"/>
    </source>
</evidence>
<dbReference type="GO" id="GO:0016491">
    <property type="term" value="F:oxidoreductase activity"/>
    <property type="evidence" value="ECO:0007669"/>
    <property type="project" value="InterPro"/>
</dbReference>
<dbReference type="EMBL" id="CP045643">
    <property type="protein sequence ID" value="QFZ77779.1"/>
    <property type="molecule type" value="Genomic_DNA"/>
</dbReference>
<sequence>MRAATVARFGGPDAVEITEHPIPEPGPGQVRIKVSAAALNPVDAAMRSGVFGGEAGIGLGFDVAGTVDIVGPGTSWSTGDRVIALVTGHHKPLGTHADYVVLDGDTLAAAPTTLDDVHAATLPLNTTTAAQALRLLSLTPGQSLLVTGAAGGVGAHTVELAHRRGLKVTGLDSAASGEYVVSRGADHFVARGQTPTAAGFDGVLDAAGLGPDALAAVRDGGIHVGLWPGREPRPERGIRVGALSVRADGPLLTELSCLADEGVLRARVAETYPLRSAAAAHARLAEGGLPGRIVLIP</sequence>
<dbReference type="Gene3D" id="3.40.50.720">
    <property type="entry name" value="NAD(P)-binding Rossmann-like Domain"/>
    <property type="match status" value="1"/>
</dbReference>
<gene>
    <name evidence="3" type="ORF">GFH48_34780</name>
</gene>
<dbReference type="Gene3D" id="3.90.180.10">
    <property type="entry name" value="Medium-chain alcohol dehydrogenases, catalytic domain"/>
    <property type="match status" value="1"/>
</dbReference>
<evidence type="ECO:0000313" key="4">
    <source>
        <dbReference type="Proteomes" id="UP000326179"/>
    </source>
</evidence>
<dbReference type="SUPFAM" id="SSF51735">
    <property type="entry name" value="NAD(P)-binding Rossmann-fold domains"/>
    <property type="match status" value="1"/>
</dbReference>
<dbReference type="InterPro" id="IPR036291">
    <property type="entry name" value="NAD(P)-bd_dom_sf"/>
</dbReference>
<feature type="domain" description="Enoyl reductase (ER)" evidence="2">
    <location>
        <begin position="10"/>
        <end position="295"/>
    </location>
</feature>
<dbReference type="InterPro" id="IPR020843">
    <property type="entry name" value="ER"/>
</dbReference>
<dbReference type="PANTHER" id="PTHR44154">
    <property type="entry name" value="QUINONE OXIDOREDUCTASE"/>
    <property type="match status" value="1"/>
</dbReference>
<dbReference type="AlphaFoldDB" id="A0A5Q0LMP9"/>
<proteinExistence type="predicted"/>
<dbReference type="InterPro" id="IPR051603">
    <property type="entry name" value="Zinc-ADH_QOR/CCCR"/>
</dbReference>
<reference evidence="3 4" key="1">
    <citation type="submission" date="2019-10" db="EMBL/GenBank/DDBJ databases">
        <title>A novel species.</title>
        <authorList>
            <person name="Gao J."/>
        </authorList>
    </citation>
    <scope>NUCLEOTIDE SEQUENCE [LARGE SCALE GENOMIC DNA]</scope>
    <source>
        <strain evidence="3 4">QMT-28</strain>
    </source>
</reference>
<dbReference type="PANTHER" id="PTHR44154:SF1">
    <property type="entry name" value="QUINONE OXIDOREDUCTASE"/>
    <property type="match status" value="1"/>
</dbReference>
<dbReference type="KEGG" id="sfy:GFH48_34780"/>
<name>A0A5Q0LMP9_9ACTN</name>
<dbReference type="InterPro" id="IPR011032">
    <property type="entry name" value="GroES-like_sf"/>
</dbReference>
<dbReference type="SUPFAM" id="SSF50129">
    <property type="entry name" value="GroES-like"/>
    <property type="match status" value="1"/>
</dbReference>
<dbReference type="RefSeq" id="WP_153291961.1">
    <property type="nucleotide sequence ID" value="NZ_CP045643.1"/>
</dbReference>
<dbReference type="SMART" id="SM00829">
    <property type="entry name" value="PKS_ER"/>
    <property type="match status" value="1"/>
</dbReference>
<keyword evidence="4" id="KW-1185">Reference proteome</keyword>
<organism evidence="3 4">
    <name type="scientific">Streptomyces fagopyri</name>
    <dbReference type="NCBI Taxonomy" id="2662397"/>
    <lineage>
        <taxon>Bacteria</taxon>
        <taxon>Bacillati</taxon>
        <taxon>Actinomycetota</taxon>
        <taxon>Actinomycetes</taxon>
        <taxon>Kitasatosporales</taxon>
        <taxon>Streptomycetaceae</taxon>
        <taxon>Streptomyces</taxon>
    </lineage>
</organism>
<dbReference type="Proteomes" id="UP000326179">
    <property type="component" value="Chromosome"/>
</dbReference>
<protein>
    <submittedName>
        <fullName evidence="3">Zinc-binding dehydrogenase</fullName>
    </submittedName>
</protein>